<protein>
    <recommendedName>
        <fullName evidence="2">histidine kinase</fullName>
        <ecNumber evidence="2">2.7.13.3</ecNumber>
    </recommendedName>
</protein>
<keyword evidence="6 13" id="KW-0418">Kinase</keyword>
<dbReference type="InterPro" id="IPR019734">
    <property type="entry name" value="TPR_rpt"/>
</dbReference>
<dbReference type="SUPFAM" id="SSF55874">
    <property type="entry name" value="ATPase domain of HSP90 chaperone/DNA topoisomerase II/histidine kinase"/>
    <property type="match status" value="1"/>
</dbReference>
<dbReference type="InterPro" id="IPR050482">
    <property type="entry name" value="Sensor_HK_TwoCompSys"/>
</dbReference>
<dbReference type="Proteomes" id="UP000297647">
    <property type="component" value="Unassembled WGS sequence"/>
</dbReference>
<dbReference type="RefSeq" id="WP_135072108.1">
    <property type="nucleotide sequence ID" value="NZ_SPSB01000002.1"/>
</dbReference>
<dbReference type="Pfam" id="PF13424">
    <property type="entry name" value="TPR_12"/>
    <property type="match status" value="1"/>
</dbReference>
<dbReference type="Pfam" id="PF07730">
    <property type="entry name" value="HisKA_3"/>
    <property type="match status" value="1"/>
</dbReference>
<dbReference type="EMBL" id="SPSB01000002">
    <property type="protein sequence ID" value="TFV95730.1"/>
    <property type="molecule type" value="Genomic_DNA"/>
</dbReference>
<organism evidence="13 14">
    <name type="scientific">Algoriphagus kandeliae</name>
    <dbReference type="NCBI Taxonomy" id="2562278"/>
    <lineage>
        <taxon>Bacteria</taxon>
        <taxon>Pseudomonadati</taxon>
        <taxon>Bacteroidota</taxon>
        <taxon>Cytophagia</taxon>
        <taxon>Cytophagales</taxon>
        <taxon>Cyclobacteriaceae</taxon>
        <taxon>Algoriphagus</taxon>
    </lineage>
</organism>
<dbReference type="SUPFAM" id="SSF48452">
    <property type="entry name" value="TPR-like"/>
    <property type="match status" value="2"/>
</dbReference>
<keyword evidence="5" id="KW-0547">Nucleotide-binding</keyword>
<feature type="coiled-coil region" evidence="9">
    <location>
        <begin position="338"/>
        <end position="367"/>
    </location>
</feature>
<keyword evidence="7" id="KW-0067">ATP-binding</keyword>
<dbReference type="OrthoDB" id="1523646at2"/>
<sequence length="619" mass="71640">MHKLLFVAFFFIFSVFSSFSQELEEEFLSALDNRDSTAILFEELETRLETKVDSGMYFYYLARFQNIENNPRQAVETLLKSLPFFSSKESSSYLISAYNNLTYLESILGNWEKAMLYGQTAYEKALAVNDSNRMGYSLADLGIVYHDMEQYEKGVEYAKRGYQILSGSPNSDTRTKSFALNAIAINFDDWDKPDSALFYHYKNLELLSELDSSAFTNTYNNIGNTLLKQGRYAEAKKWVEISLKYNYRSMDSYKLATNYTNLATIAYNLDRYNEAEEMMDSAYHYVQLSDSREKLRDYLYDQFRFQKKKGDLMLSLDYLEQYAALKDTIFKEDRVRMMGELETRYEVSEKERQLAESRAQLAENELLVKNRNNQLLLLLIVLLISLGLGFFIYYRQKNKNWHLEQEAKLQKIFAEQQTQKRLQEQRQRISSDLHDNIGAQLTFIISSLNNLKFLDLPKDILGKKLDQISEFTTETINELRDTIWAMNKDSITLDDLQGRLAGLLEKAKNACPAIDFTLELGENLDENFQLNSLEGINYYRIAQEAIQNAIKHAEASKIKVSLFPENSHLSLLVEDNGKGITGSRKNGNGLGNMEVRADRIGRKIQIESKMGQGTRVHVF</sequence>
<feature type="domain" description="Histidine kinase/HSP90-like ATPase" evidence="11">
    <location>
        <begin position="539"/>
        <end position="618"/>
    </location>
</feature>
<evidence type="ECO:0000256" key="5">
    <source>
        <dbReference type="ARBA" id="ARBA00022741"/>
    </source>
</evidence>
<dbReference type="InterPro" id="IPR036890">
    <property type="entry name" value="HATPase_C_sf"/>
</dbReference>
<keyword evidence="3" id="KW-0597">Phosphoprotein</keyword>
<dbReference type="SMART" id="SM00028">
    <property type="entry name" value="TPR"/>
    <property type="match status" value="5"/>
</dbReference>
<dbReference type="AlphaFoldDB" id="A0A4Y9QUH2"/>
<evidence type="ECO:0000256" key="2">
    <source>
        <dbReference type="ARBA" id="ARBA00012438"/>
    </source>
</evidence>
<evidence type="ECO:0000256" key="8">
    <source>
        <dbReference type="ARBA" id="ARBA00023012"/>
    </source>
</evidence>
<evidence type="ECO:0000259" key="11">
    <source>
        <dbReference type="Pfam" id="PF02518"/>
    </source>
</evidence>
<reference evidence="13 14" key="1">
    <citation type="submission" date="2019-03" db="EMBL/GenBank/DDBJ databases">
        <title>Algoriphagus sp. nov, a new strain isolated from root system soil of mangrove plant Kandelia.</title>
        <authorList>
            <person name="Yin Q."/>
            <person name="Wang K."/>
            <person name="Song Z."/>
        </authorList>
    </citation>
    <scope>NUCLEOTIDE SEQUENCE [LARGE SCALE GENOMIC DNA]</scope>
    <source>
        <strain evidence="13 14">XY-J91</strain>
    </source>
</reference>
<name>A0A4Y9QUH2_9BACT</name>
<comment type="catalytic activity">
    <reaction evidence="1">
        <text>ATP + protein L-histidine = ADP + protein N-phospho-L-histidine.</text>
        <dbReference type="EC" id="2.7.13.3"/>
    </reaction>
</comment>
<evidence type="ECO:0000256" key="3">
    <source>
        <dbReference type="ARBA" id="ARBA00022553"/>
    </source>
</evidence>
<dbReference type="PANTHER" id="PTHR24421:SF10">
    <property type="entry name" value="NITRATE_NITRITE SENSOR PROTEIN NARQ"/>
    <property type="match status" value="1"/>
</dbReference>
<evidence type="ECO:0000256" key="9">
    <source>
        <dbReference type="SAM" id="Coils"/>
    </source>
</evidence>
<keyword evidence="10" id="KW-1133">Transmembrane helix</keyword>
<evidence type="ECO:0000256" key="6">
    <source>
        <dbReference type="ARBA" id="ARBA00022777"/>
    </source>
</evidence>
<proteinExistence type="predicted"/>
<feature type="transmembrane region" description="Helical" evidence="10">
    <location>
        <begin position="375"/>
        <end position="394"/>
    </location>
</feature>
<evidence type="ECO:0000256" key="1">
    <source>
        <dbReference type="ARBA" id="ARBA00000085"/>
    </source>
</evidence>
<evidence type="ECO:0000256" key="7">
    <source>
        <dbReference type="ARBA" id="ARBA00022840"/>
    </source>
</evidence>
<gene>
    <name evidence="13" type="ORF">E4S40_05780</name>
</gene>
<dbReference type="GO" id="GO:0000155">
    <property type="term" value="F:phosphorelay sensor kinase activity"/>
    <property type="evidence" value="ECO:0007669"/>
    <property type="project" value="InterPro"/>
</dbReference>
<dbReference type="Pfam" id="PF02518">
    <property type="entry name" value="HATPase_c"/>
    <property type="match status" value="1"/>
</dbReference>
<feature type="domain" description="Signal transduction histidine kinase subgroup 3 dimerisation and phosphoacceptor" evidence="12">
    <location>
        <begin position="426"/>
        <end position="488"/>
    </location>
</feature>
<dbReference type="InterPro" id="IPR011990">
    <property type="entry name" value="TPR-like_helical_dom_sf"/>
</dbReference>
<dbReference type="InterPro" id="IPR003594">
    <property type="entry name" value="HATPase_dom"/>
</dbReference>
<dbReference type="GO" id="GO:0046983">
    <property type="term" value="F:protein dimerization activity"/>
    <property type="evidence" value="ECO:0007669"/>
    <property type="project" value="InterPro"/>
</dbReference>
<dbReference type="CDD" id="cd16917">
    <property type="entry name" value="HATPase_UhpB-NarQ-NarX-like"/>
    <property type="match status" value="1"/>
</dbReference>
<comment type="caution">
    <text evidence="13">The sequence shown here is derived from an EMBL/GenBank/DDBJ whole genome shotgun (WGS) entry which is preliminary data.</text>
</comment>
<keyword evidence="14" id="KW-1185">Reference proteome</keyword>
<accession>A0A4Y9QUH2</accession>
<dbReference type="Gene3D" id="3.30.565.10">
    <property type="entry name" value="Histidine kinase-like ATPase, C-terminal domain"/>
    <property type="match status" value="1"/>
</dbReference>
<evidence type="ECO:0000313" key="14">
    <source>
        <dbReference type="Proteomes" id="UP000297647"/>
    </source>
</evidence>
<keyword evidence="8" id="KW-0902">Two-component regulatory system</keyword>
<keyword evidence="10" id="KW-0812">Transmembrane</keyword>
<dbReference type="InterPro" id="IPR011712">
    <property type="entry name" value="Sig_transdc_His_kin_sub3_dim/P"/>
</dbReference>
<dbReference type="GO" id="GO:0005524">
    <property type="term" value="F:ATP binding"/>
    <property type="evidence" value="ECO:0007669"/>
    <property type="project" value="UniProtKB-KW"/>
</dbReference>
<keyword evidence="4" id="KW-0808">Transferase</keyword>
<dbReference type="GO" id="GO:0016020">
    <property type="term" value="C:membrane"/>
    <property type="evidence" value="ECO:0007669"/>
    <property type="project" value="InterPro"/>
</dbReference>
<dbReference type="EC" id="2.7.13.3" evidence="2"/>
<evidence type="ECO:0000313" key="13">
    <source>
        <dbReference type="EMBL" id="TFV95730.1"/>
    </source>
</evidence>
<evidence type="ECO:0000256" key="10">
    <source>
        <dbReference type="SAM" id="Phobius"/>
    </source>
</evidence>
<dbReference type="PANTHER" id="PTHR24421">
    <property type="entry name" value="NITRATE/NITRITE SENSOR PROTEIN NARX-RELATED"/>
    <property type="match status" value="1"/>
</dbReference>
<evidence type="ECO:0000256" key="4">
    <source>
        <dbReference type="ARBA" id="ARBA00022679"/>
    </source>
</evidence>
<keyword evidence="9" id="KW-0175">Coiled coil</keyword>
<evidence type="ECO:0000259" key="12">
    <source>
        <dbReference type="Pfam" id="PF07730"/>
    </source>
</evidence>
<dbReference type="Gene3D" id="1.25.40.10">
    <property type="entry name" value="Tetratricopeptide repeat domain"/>
    <property type="match status" value="2"/>
</dbReference>
<keyword evidence="10" id="KW-0472">Membrane</keyword>
<dbReference type="Gene3D" id="1.20.5.1930">
    <property type="match status" value="1"/>
</dbReference>